<evidence type="ECO:0000313" key="3">
    <source>
        <dbReference type="Proteomes" id="UP000001931"/>
    </source>
</evidence>
<dbReference type="Proteomes" id="UP000001931">
    <property type="component" value="Chromosome"/>
</dbReference>
<feature type="domain" description="HTH asnC-type" evidence="1">
    <location>
        <begin position="11"/>
        <end position="38"/>
    </location>
</feature>
<keyword evidence="3" id="KW-1185">Reference proteome</keyword>
<dbReference type="Pfam" id="PF13404">
    <property type="entry name" value="HTH_AsnC-type"/>
    <property type="match status" value="1"/>
</dbReference>
<organism evidence="2 3">
    <name type="scientific">Methanosphaera stadtmanae (strain ATCC 43021 / DSM 3091 / JCM 11832 / MCB-3)</name>
    <dbReference type="NCBI Taxonomy" id="339860"/>
    <lineage>
        <taxon>Archaea</taxon>
        <taxon>Methanobacteriati</taxon>
        <taxon>Methanobacteriota</taxon>
        <taxon>Methanomada group</taxon>
        <taxon>Methanobacteria</taxon>
        <taxon>Methanobacteriales</taxon>
        <taxon>Methanobacteriaceae</taxon>
        <taxon>Methanosphaera</taxon>
    </lineage>
</organism>
<dbReference type="GO" id="GO:0043565">
    <property type="term" value="F:sequence-specific DNA binding"/>
    <property type="evidence" value="ECO:0007669"/>
    <property type="project" value="InterPro"/>
</dbReference>
<dbReference type="HOGENOM" id="CLU_2857148_0_0_2"/>
<dbReference type="EMBL" id="CP000102">
    <property type="protein sequence ID" value="ABC56862.1"/>
    <property type="molecule type" value="Genomic_DNA"/>
</dbReference>
<protein>
    <recommendedName>
        <fullName evidence="1">HTH asnC-type domain-containing protein</fullName>
    </recommendedName>
</protein>
<dbReference type="AlphaFoldDB" id="Q2NH41"/>
<proteinExistence type="predicted"/>
<evidence type="ECO:0000259" key="1">
    <source>
        <dbReference type="Pfam" id="PF13404"/>
    </source>
</evidence>
<name>Q2NH41_METST</name>
<dbReference type="STRING" id="339860.Msp_0462"/>
<dbReference type="KEGG" id="mst:Msp_0462"/>
<dbReference type="RefSeq" id="WP_011406062.1">
    <property type="nucleotide sequence ID" value="NC_007681.1"/>
</dbReference>
<gene>
    <name evidence="2" type="ordered locus">Msp_0462</name>
</gene>
<dbReference type="Gene3D" id="1.10.10.10">
    <property type="entry name" value="Winged helix-like DNA-binding domain superfamily/Winged helix DNA-binding domain"/>
    <property type="match status" value="1"/>
</dbReference>
<reference evidence="2 3" key="1">
    <citation type="journal article" date="2006" name="J. Bacteriol.">
        <title>The genome sequence of Methanosphaera stadtmanae reveals why this human intestinal archaeon is restricted to methanol and H2 for methane formation and ATP synthesis.</title>
        <authorList>
            <person name="Fricke W.F."/>
            <person name="Seedorf H."/>
            <person name="Henne A."/>
            <person name="Kruer M."/>
            <person name="Liesegang H."/>
            <person name="Hedderich R."/>
            <person name="Gottschalk G."/>
            <person name="Thauer R.K."/>
        </authorList>
    </citation>
    <scope>NUCLEOTIDE SEQUENCE [LARGE SCALE GENOMIC DNA]</scope>
    <source>
        <strain evidence="3">ATCC 43021 / DSM 3091 / JCM 11832 / MCB-3</strain>
    </source>
</reference>
<dbReference type="GeneID" id="3855113"/>
<evidence type="ECO:0000313" key="2">
    <source>
        <dbReference type="EMBL" id="ABC56862.1"/>
    </source>
</evidence>
<dbReference type="OrthoDB" id="33200at2157"/>
<dbReference type="InterPro" id="IPR000485">
    <property type="entry name" value="AsnC-type_HTH_dom"/>
</dbReference>
<dbReference type="InterPro" id="IPR036388">
    <property type="entry name" value="WH-like_DNA-bd_sf"/>
</dbReference>
<dbReference type="eggNOG" id="arCOG01585">
    <property type="taxonomic scope" value="Archaea"/>
</dbReference>
<sequence>MNNNETTINELDNTDQEIIKQLNQDGRKSFRQIAKELNRFLESLTKEENIQKTYTQLILNTINN</sequence>
<dbReference type="PRINTS" id="PR00033">
    <property type="entry name" value="HTHASNC"/>
</dbReference>
<accession>Q2NH41</accession>